<reference evidence="6 7" key="1">
    <citation type="submission" date="2024-09" db="EMBL/GenBank/DDBJ databases">
        <authorList>
            <person name="Sun Q."/>
            <person name="Mori K."/>
        </authorList>
    </citation>
    <scope>NUCLEOTIDE SEQUENCE [LARGE SCALE GENOMIC DNA]</scope>
    <source>
        <strain evidence="6 7">TBRC 5777</strain>
    </source>
</reference>
<dbReference type="InterPro" id="IPR000914">
    <property type="entry name" value="SBP_5_dom"/>
</dbReference>
<protein>
    <submittedName>
        <fullName evidence="6">ABC transporter substrate-binding protein</fullName>
    </submittedName>
</protein>
<keyword evidence="3" id="KW-0813">Transport</keyword>
<dbReference type="EMBL" id="JBHLUN010000017">
    <property type="protein sequence ID" value="MFC0410715.1"/>
    <property type="molecule type" value="Genomic_DNA"/>
</dbReference>
<dbReference type="Gene3D" id="3.10.105.10">
    <property type="entry name" value="Dipeptide-binding Protein, Domain 3"/>
    <property type="match status" value="1"/>
</dbReference>
<evidence type="ECO:0000313" key="6">
    <source>
        <dbReference type="EMBL" id="MFC0410715.1"/>
    </source>
</evidence>
<dbReference type="PIRSF" id="PIRSF002741">
    <property type="entry name" value="MppA"/>
    <property type="match status" value="1"/>
</dbReference>
<dbReference type="Pfam" id="PF00496">
    <property type="entry name" value="SBP_bac_5"/>
    <property type="match status" value="1"/>
</dbReference>
<evidence type="ECO:0000256" key="4">
    <source>
        <dbReference type="ARBA" id="ARBA00022729"/>
    </source>
</evidence>
<evidence type="ECO:0000256" key="2">
    <source>
        <dbReference type="ARBA" id="ARBA00005695"/>
    </source>
</evidence>
<keyword evidence="7" id="KW-1185">Reference proteome</keyword>
<comment type="subcellular location">
    <subcellularLocation>
        <location evidence="1">Periplasm</location>
    </subcellularLocation>
</comment>
<proteinExistence type="inferred from homology"/>
<sequence>MTHPFELTRRALFGGFAALAVAPAVLPGGVAQAATRGGRMVYGRYADSQFLDPVLNDANTDIWVLTNLFDTLLQPTADGKGVEPGLATAWNWSDGNKTLTLTLRPGVQFADGAALRAEDVVWSLERARKGGPWRSLLSSVSGVEGSGDTVTVHLNNPDATLLAALATFNTGILPQRLVEAAAGATLDDKVKAFAEKPIGTGPFVMTEWRRGQAMVLRRNPNHWRKDAQGQALPYLDELRFEIVPDDATRLLKLKAGELDGTEFIPYARVKELQADPNIRMELWPSTRVRYLTFNCRPEYNGAKNPLSDQRVRQAMNMAVNKDAVIAITTQGLGKPMRSFMSATTPLFYGPSPLYPYDIAKAKALMTEAGYGSGFEVSCMALSGNQDDANDLTAVQQMLTAIGVRLRIELLDSATRTARYNKGDFQMRTAAWTNDISDPAQITSYFAYFPNIESLHSGFHDPRIDELFVASGKETDNEKRAAQYREIQEHYNAAAPILYLYETPYPVAFRKNAQGFVQIPLGNNIFAAASVER</sequence>
<dbReference type="Gene3D" id="3.40.190.10">
    <property type="entry name" value="Periplasmic binding protein-like II"/>
    <property type="match status" value="1"/>
</dbReference>
<accession>A0ABV6JYA4</accession>
<dbReference type="CDD" id="cd00995">
    <property type="entry name" value="PBP2_NikA_DppA_OppA_like"/>
    <property type="match status" value="1"/>
</dbReference>
<feature type="domain" description="Solute-binding protein family 5" evidence="5">
    <location>
        <begin position="82"/>
        <end position="446"/>
    </location>
</feature>
<evidence type="ECO:0000259" key="5">
    <source>
        <dbReference type="Pfam" id="PF00496"/>
    </source>
</evidence>
<dbReference type="InterPro" id="IPR006311">
    <property type="entry name" value="TAT_signal"/>
</dbReference>
<comment type="similarity">
    <text evidence="2">Belongs to the bacterial solute-binding protein 5 family.</text>
</comment>
<dbReference type="PANTHER" id="PTHR30290">
    <property type="entry name" value="PERIPLASMIC BINDING COMPONENT OF ABC TRANSPORTER"/>
    <property type="match status" value="1"/>
</dbReference>
<dbReference type="PROSITE" id="PS51318">
    <property type="entry name" value="TAT"/>
    <property type="match status" value="1"/>
</dbReference>
<dbReference type="InterPro" id="IPR030678">
    <property type="entry name" value="Peptide/Ni-bd"/>
</dbReference>
<organism evidence="6 7">
    <name type="scientific">Roseomonas elaeocarpi</name>
    <dbReference type="NCBI Taxonomy" id="907779"/>
    <lineage>
        <taxon>Bacteria</taxon>
        <taxon>Pseudomonadati</taxon>
        <taxon>Pseudomonadota</taxon>
        <taxon>Alphaproteobacteria</taxon>
        <taxon>Acetobacterales</taxon>
        <taxon>Roseomonadaceae</taxon>
        <taxon>Roseomonas</taxon>
    </lineage>
</organism>
<dbReference type="Proteomes" id="UP001589865">
    <property type="component" value="Unassembled WGS sequence"/>
</dbReference>
<evidence type="ECO:0000256" key="1">
    <source>
        <dbReference type="ARBA" id="ARBA00004418"/>
    </source>
</evidence>
<evidence type="ECO:0000313" key="7">
    <source>
        <dbReference type="Proteomes" id="UP001589865"/>
    </source>
</evidence>
<dbReference type="RefSeq" id="WP_377046470.1">
    <property type="nucleotide sequence ID" value="NZ_JBHLUN010000017.1"/>
</dbReference>
<comment type="caution">
    <text evidence="6">The sequence shown here is derived from an EMBL/GenBank/DDBJ whole genome shotgun (WGS) entry which is preliminary data.</text>
</comment>
<name>A0ABV6JYA4_9PROT</name>
<keyword evidence="4" id="KW-0732">Signal</keyword>
<evidence type="ECO:0000256" key="3">
    <source>
        <dbReference type="ARBA" id="ARBA00022448"/>
    </source>
</evidence>
<dbReference type="PANTHER" id="PTHR30290:SF9">
    <property type="entry name" value="OLIGOPEPTIDE-BINDING PROTEIN APPA"/>
    <property type="match status" value="1"/>
</dbReference>
<dbReference type="InterPro" id="IPR039424">
    <property type="entry name" value="SBP_5"/>
</dbReference>
<gene>
    <name evidence="6" type="ORF">ACFFGY_20900</name>
</gene>
<dbReference type="SUPFAM" id="SSF53850">
    <property type="entry name" value="Periplasmic binding protein-like II"/>
    <property type="match status" value="1"/>
</dbReference>